<organism evidence="4 5">
    <name type="scientific">Catenulispora subtropica</name>
    <dbReference type="NCBI Taxonomy" id="450798"/>
    <lineage>
        <taxon>Bacteria</taxon>
        <taxon>Bacillati</taxon>
        <taxon>Actinomycetota</taxon>
        <taxon>Actinomycetes</taxon>
        <taxon>Catenulisporales</taxon>
        <taxon>Catenulisporaceae</taxon>
        <taxon>Catenulispora</taxon>
    </lineage>
</organism>
<feature type="compositionally biased region" description="Low complexity" evidence="2">
    <location>
        <begin position="188"/>
        <end position="205"/>
    </location>
</feature>
<dbReference type="Pfam" id="PF13581">
    <property type="entry name" value="HATPase_c_2"/>
    <property type="match status" value="1"/>
</dbReference>
<gene>
    <name evidence="4" type="ORF">GCM10009838_14160</name>
</gene>
<name>A0ABP5CA79_9ACTN</name>
<keyword evidence="1" id="KW-0723">Serine/threonine-protein kinase</keyword>
<dbReference type="CDD" id="cd16936">
    <property type="entry name" value="HATPase_RsbW-like"/>
    <property type="match status" value="1"/>
</dbReference>
<dbReference type="SUPFAM" id="SSF55874">
    <property type="entry name" value="ATPase domain of HSP90 chaperone/DNA topoisomerase II/histidine kinase"/>
    <property type="match status" value="1"/>
</dbReference>
<evidence type="ECO:0000256" key="2">
    <source>
        <dbReference type="SAM" id="MobiDB-lite"/>
    </source>
</evidence>
<evidence type="ECO:0000256" key="1">
    <source>
        <dbReference type="ARBA" id="ARBA00022527"/>
    </source>
</evidence>
<accession>A0ABP5CA79</accession>
<evidence type="ECO:0000313" key="5">
    <source>
        <dbReference type="Proteomes" id="UP001499854"/>
    </source>
</evidence>
<feature type="domain" description="Histidine kinase/HSP90-like ATPase" evidence="3">
    <location>
        <begin position="11"/>
        <end position="115"/>
    </location>
</feature>
<comment type="caution">
    <text evidence="4">The sequence shown here is derived from an EMBL/GenBank/DDBJ whole genome shotgun (WGS) entry which is preliminary data.</text>
</comment>
<protein>
    <recommendedName>
        <fullName evidence="3">Histidine kinase/HSP90-like ATPase domain-containing protein</fullName>
    </recommendedName>
</protein>
<dbReference type="Proteomes" id="UP001499854">
    <property type="component" value="Unassembled WGS sequence"/>
</dbReference>
<keyword evidence="1" id="KW-0418">Kinase</keyword>
<proteinExistence type="predicted"/>
<feature type="compositionally biased region" description="Acidic residues" evidence="2">
    <location>
        <begin position="162"/>
        <end position="174"/>
    </location>
</feature>
<feature type="compositionally biased region" description="Basic and acidic residues" evidence="2">
    <location>
        <begin position="290"/>
        <end position="300"/>
    </location>
</feature>
<dbReference type="EMBL" id="BAAAQM010000005">
    <property type="protein sequence ID" value="GAA1959058.1"/>
    <property type="molecule type" value="Genomic_DNA"/>
</dbReference>
<dbReference type="InterPro" id="IPR003594">
    <property type="entry name" value="HATPase_dom"/>
</dbReference>
<dbReference type="InterPro" id="IPR036890">
    <property type="entry name" value="HATPase_C_sf"/>
</dbReference>
<evidence type="ECO:0000259" key="3">
    <source>
        <dbReference type="Pfam" id="PF13581"/>
    </source>
</evidence>
<keyword evidence="5" id="KW-1185">Reference proteome</keyword>
<reference evidence="5" key="1">
    <citation type="journal article" date="2019" name="Int. J. Syst. Evol. Microbiol.">
        <title>The Global Catalogue of Microorganisms (GCM) 10K type strain sequencing project: providing services to taxonomists for standard genome sequencing and annotation.</title>
        <authorList>
            <consortium name="The Broad Institute Genomics Platform"/>
            <consortium name="The Broad Institute Genome Sequencing Center for Infectious Disease"/>
            <person name="Wu L."/>
            <person name="Ma J."/>
        </authorList>
    </citation>
    <scope>NUCLEOTIDE SEQUENCE [LARGE SCALE GENOMIC DNA]</scope>
    <source>
        <strain evidence="5">JCM 16013</strain>
    </source>
</reference>
<keyword evidence="1" id="KW-0808">Transferase</keyword>
<dbReference type="RefSeq" id="WP_344656108.1">
    <property type="nucleotide sequence ID" value="NZ_BAAAQM010000005.1"/>
</dbReference>
<sequence>MSYWSRSFPGAAECLAEVRHFTQMVLGNAPGADLVVLAISELAGNAIVHTASGEPGGQFVVHLAAFADRWQVRVDDEGAPSDPRIVVAGLDEDGVASWDAEAGRGLAMVAAISEKWGVLGDSRARAVWAEIPYPVLNGTAAECVMSGDMLDALEAAADALDAEDDPDQGFDAQDDGGPRGADAEREAAGLPAAASVADSGDAVGDPGSSATPTDLATTPPRIPAARWPGRVSDPKIAERHRQATHRAVFMRALIGNAYVETIGPRPLPYWPPFPNPHALPGAQAARAGHRTRELEGQEAG</sequence>
<evidence type="ECO:0000313" key="4">
    <source>
        <dbReference type="EMBL" id="GAA1959058.1"/>
    </source>
</evidence>
<dbReference type="PANTHER" id="PTHR35526">
    <property type="entry name" value="ANTI-SIGMA-F FACTOR RSBW-RELATED"/>
    <property type="match status" value="1"/>
</dbReference>
<feature type="region of interest" description="Disordered" evidence="2">
    <location>
        <begin position="162"/>
        <end position="239"/>
    </location>
</feature>
<feature type="region of interest" description="Disordered" evidence="2">
    <location>
        <begin position="278"/>
        <end position="300"/>
    </location>
</feature>
<dbReference type="InterPro" id="IPR050267">
    <property type="entry name" value="Anti-sigma-factor_SerPK"/>
</dbReference>
<dbReference type="Gene3D" id="3.30.565.10">
    <property type="entry name" value="Histidine kinase-like ATPase, C-terminal domain"/>
    <property type="match status" value="1"/>
</dbReference>
<dbReference type="PANTHER" id="PTHR35526:SF3">
    <property type="entry name" value="ANTI-SIGMA-F FACTOR RSBW"/>
    <property type="match status" value="1"/>
</dbReference>